<protein>
    <submittedName>
        <fullName evidence="1">Uncharacterized protein</fullName>
    </submittedName>
</protein>
<dbReference type="AlphaFoldDB" id="A0A078B2S2"/>
<evidence type="ECO:0000313" key="1">
    <source>
        <dbReference type="EMBL" id="CDW88536.1"/>
    </source>
</evidence>
<proteinExistence type="predicted"/>
<dbReference type="InParanoid" id="A0A078B2S2"/>
<dbReference type="Proteomes" id="UP000039865">
    <property type="component" value="Unassembled WGS sequence"/>
</dbReference>
<sequence>MVIKVYVEPVVEDIHHDDMEMVETENKPNLNIRVKNTDTLDEYRGQAYLNTAFNEKMNRWIKKGKYQCKMFNNNAELELRVEIFKFMLKKVPKTEVELLKQELCMMRKENQRIKGEQKLFRYYFLNMWKDRSRQFFYDKPEMRMELLESSQNLYDQSEATGVIMEEFGSKGYYLNFVSQKVHGLEQLQQSMCNFAGTPGGANQSTTLGGPSTTLGGGTATGPASYMNKGKDLISNLCELGEQSINGGRYVEVFILGGAYQYQKACLDIQKLFNSETGDVFSLVQINLPIEDAATYTVFIPKRLAN</sequence>
<keyword evidence="2" id="KW-1185">Reference proteome</keyword>
<reference evidence="1 2" key="1">
    <citation type="submission" date="2014-06" db="EMBL/GenBank/DDBJ databases">
        <authorList>
            <person name="Swart Estienne"/>
        </authorList>
    </citation>
    <scope>NUCLEOTIDE SEQUENCE [LARGE SCALE GENOMIC DNA]</scope>
    <source>
        <strain evidence="1 2">130c</strain>
    </source>
</reference>
<gene>
    <name evidence="1" type="primary">Contig10010.g10699</name>
    <name evidence="1" type="ORF">STYLEM_17658</name>
</gene>
<accession>A0A078B2S2</accession>
<evidence type="ECO:0000313" key="2">
    <source>
        <dbReference type="Proteomes" id="UP000039865"/>
    </source>
</evidence>
<dbReference type="EMBL" id="CCKQ01016675">
    <property type="protein sequence ID" value="CDW88536.1"/>
    <property type="molecule type" value="Genomic_DNA"/>
</dbReference>
<organism evidence="1 2">
    <name type="scientific">Stylonychia lemnae</name>
    <name type="common">Ciliate</name>
    <dbReference type="NCBI Taxonomy" id="5949"/>
    <lineage>
        <taxon>Eukaryota</taxon>
        <taxon>Sar</taxon>
        <taxon>Alveolata</taxon>
        <taxon>Ciliophora</taxon>
        <taxon>Intramacronucleata</taxon>
        <taxon>Spirotrichea</taxon>
        <taxon>Stichotrichia</taxon>
        <taxon>Sporadotrichida</taxon>
        <taxon>Oxytrichidae</taxon>
        <taxon>Stylonychinae</taxon>
        <taxon>Stylonychia</taxon>
    </lineage>
</organism>
<name>A0A078B2S2_STYLE</name>